<dbReference type="InterPro" id="IPR005551">
    <property type="entry name" value="CitX"/>
</dbReference>
<dbReference type="PANTHER" id="PTHR30201:SF2">
    <property type="entry name" value="2-(5''-TRIPHOSPHORIBOSYL)-3'-DEPHOSPHOCOENZYME-A SYNTHASE"/>
    <property type="match status" value="1"/>
</dbReference>
<dbReference type="GO" id="GO:0005524">
    <property type="term" value="F:ATP binding"/>
    <property type="evidence" value="ECO:0007669"/>
    <property type="project" value="UniProtKB-KW"/>
</dbReference>
<accession>V7I632</accession>
<evidence type="ECO:0000256" key="4">
    <source>
        <dbReference type="ARBA" id="ARBA00022741"/>
    </source>
</evidence>
<keyword evidence="8" id="KW-1185">Reference proteome</keyword>
<keyword evidence="3" id="KW-0548">Nucleotidyltransferase</keyword>
<dbReference type="GO" id="GO:0050519">
    <property type="term" value="F:holo-citrate lyase synthase activity"/>
    <property type="evidence" value="ECO:0007669"/>
    <property type="project" value="UniProtKB-EC"/>
</dbReference>
<dbReference type="eggNOG" id="COG3697">
    <property type="taxonomic scope" value="Bacteria"/>
</dbReference>
<dbReference type="GO" id="GO:0051191">
    <property type="term" value="P:prosthetic group biosynthetic process"/>
    <property type="evidence" value="ECO:0007669"/>
    <property type="project" value="InterPro"/>
</dbReference>
<reference evidence="7 8" key="1">
    <citation type="journal article" date="2014" name="Genome Announc.">
        <title>Genome Sequence of Youngiibacter fragilis, the Type Strain of the Genus Youngiibacter.</title>
        <authorList>
            <person name="Wawrik C.B."/>
            <person name="Callaghan A.V."/>
            <person name="Stamps B.W."/>
            <person name="Wawrik B."/>
        </authorList>
    </citation>
    <scope>NUCLEOTIDE SEQUENCE [LARGE SCALE GENOMIC DNA]</scope>
    <source>
        <strain evidence="7 8">232.1</strain>
    </source>
</reference>
<evidence type="ECO:0000313" key="7">
    <source>
        <dbReference type="EMBL" id="ETA80756.1"/>
    </source>
</evidence>
<evidence type="ECO:0000256" key="1">
    <source>
        <dbReference type="ARBA" id="ARBA00001210"/>
    </source>
</evidence>
<dbReference type="PATRIC" id="fig|994573.3.peg.1887"/>
<comment type="catalytic activity">
    <reaction evidence="6">
        <text>apo-[citrate lyase ACP] + 2'-(5''-triphospho-alpha-D-ribosyl)-3'-dephospho-CoA = holo-[citrate lyase ACP] + diphosphate</text>
        <dbReference type="Rhea" id="RHEA:16333"/>
        <dbReference type="Rhea" id="RHEA-COMP:10157"/>
        <dbReference type="Rhea" id="RHEA-COMP:10158"/>
        <dbReference type="ChEBI" id="CHEBI:29999"/>
        <dbReference type="ChEBI" id="CHEBI:33019"/>
        <dbReference type="ChEBI" id="CHEBI:61378"/>
        <dbReference type="ChEBI" id="CHEBI:82683"/>
        <dbReference type="EC" id="2.7.7.61"/>
    </reaction>
</comment>
<dbReference type="Proteomes" id="UP000017747">
    <property type="component" value="Unassembled WGS sequence"/>
</dbReference>
<protein>
    <recommendedName>
        <fullName evidence="9">Citrate lyase holo-[acyl-carrier protein] synthase</fullName>
    </recommendedName>
</protein>
<sequence length="416" mass="46100">MASILDLREKRDEHEMESVLTSGKTLITVRPNFPGPDKRNLHSNFVSFTLCPEIEAALGIESIQRTHDEEGLIFFILTELDKVEAKRICTGIEDNHPLGRLADIDVRDAEGTISRNGIGLKSRKCYICDDQAAACTRSGRHGFDEVSGFFREAVEGYLVSGPLETIIERLTTFSLLAELCRETGFGCVTVESNGSHEDMDFWTFSKSIRTVAKGFGEITAFAANDFESLREFGLELEQRMFNATGGINTHKGAIFIYLIMIKGLLESGRFEDIPEEIRRISRPVLKDFGKSSESNGLKAYRQHGILGIRGEAAGGFQKLFGDYLGVLEDGFDLKRLTLSVISDADDTNVIHRAGIDSLRELQSKARKSLRDTLDTGPLDCWCRDKNISTGGSADLVGATVFAHLVKNNYKILKGEI</sequence>
<comment type="catalytic activity">
    <reaction evidence="1">
        <text>3'-dephospho-CoA + ATP = 2'-(5''-triphospho-alpha-D-ribosyl)-3'-dephospho-CoA + adenine</text>
        <dbReference type="Rhea" id="RHEA:15117"/>
        <dbReference type="ChEBI" id="CHEBI:16708"/>
        <dbReference type="ChEBI" id="CHEBI:30616"/>
        <dbReference type="ChEBI" id="CHEBI:57328"/>
        <dbReference type="ChEBI" id="CHEBI:61378"/>
        <dbReference type="EC" id="2.4.2.52"/>
    </reaction>
</comment>
<organism evidence="7 8">
    <name type="scientific">Youngiibacter fragilis 232.1</name>
    <dbReference type="NCBI Taxonomy" id="994573"/>
    <lineage>
        <taxon>Bacteria</taxon>
        <taxon>Bacillati</taxon>
        <taxon>Bacillota</taxon>
        <taxon>Clostridia</taxon>
        <taxon>Eubacteriales</taxon>
        <taxon>Clostridiaceae</taxon>
        <taxon>Youngiibacter</taxon>
    </lineage>
</organism>
<dbReference type="Pfam" id="PF03802">
    <property type="entry name" value="CitX"/>
    <property type="match status" value="1"/>
</dbReference>
<keyword evidence="4" id="KW-0547">Nucleotide-binding</keyword>
<dbReference type="InterPro" id="IPR002736">
    <property type="entry name" value="CitG"/>
</dbReference>
<dbReference type="RefSeq" id="WP_023387115.1">
    <property type="nucleotide sequence ID" value="NZ_AXUN02000173.1"/>
</dbReference>
<name>V7I632_9CLOT</name>
<dbReference type="STRING" id="994573.T472_0210135"/>
<dbReference type="eggNOG" id="COG1767">
    <property type="taxonomic scope" value="Bacteria"/>
</dbReference>
<proteinExistence type="predicted"/>
<keyword evidence="2" id="KW-0808">Transferase</keyword>
<dbReference type="GO" id="GO:0046917">
    <property type="term" value="F:triphosphoribosyl-dephospho-CoA synthase activity"/>
    <property type="evidence" value="ECO:0007669"/>
    <property type="project" value="UniProtKB-EC"/>
</dbReference>
<gene>
    <name evidence="7" type="ORF">T472_0210135</name>
</gene>
<evidence type="ECO:0000313" key="8">
    <source>
        <dbReference type="Proteomes" id="UP000017747"/>
    </source>
</evidence>
<evidence type="ECO:0008006" key="9">
    <source>
        <dbReference type="Google" id="ProtNLM"/>
    </source>
</evidence>
<evidence type="ECO:0000256" key="6">
    <source>
        <dbReference type="ARBA" id="ARBA00048574"/>
    </source>
</evidence>
<evidence type="ECO:0000256" key="2">
    <source>
        <dbReference type="ARBA" id="ARBA00022679"/>
    </source>
</evidence>
<dbReference type="Gene3D" id="1.10.4200.10">
    <property type="entry name" value="Triphosphoribosyl-dephospho-CoA protein"/>
    <property type="match status" value="2"/>
</dbReference>
<dbReference type="PANTHER" id="PTHR30201">
    <property type="entry name" value="TRIPHOSPHORIBOSYL-DEPHOSPHO-COA SYNTHASE"/>
    <property type="match status" value="1"/>
</dbReference>
<evidence type="ECO:0000256" key="5">
    <source>
        <dbReference type="ARBA" id="ARBA00022840"/>
    </source>
</evidence>
<dbReference type="EMBL" id="AXUN02000173">
    <property type="protein sequence ID" value="ETA80756.1"/>
    <property type="molecule type" value="Genomic_DNA"/>
</dbReference>
<keyword evidence="5" id="KW-0067">ATP-binding</keyword>
<dbReference type="OrthoDB" id="114886at2"/>
<evidence type="ECO:0000256" key="3">
    <source>
        <dbReference type="ARBA" id="ARBA00022695"/>
    </source>
</evidence>
<dbReference type="Pfam" id="PF01874">
    <property type="entry name" value="CitG"/>
    <property type="match status" value="1"/>
</dbReference>
<dbReference type="AlphaFoldDB" id="V7I632"/>
<dbReference type="NCBIfam" id="TIGR03124">
    <property type="entry name" value="citrate_citX"/>
    <property type="match status" value="1"/>
</dbReference>
<comment type="caution">
    <text evidence="7">The sequence shown here is derived from an EMBL/GenBank/DDBJ whole genome shotgun (WGS) entry which is preliminary data.</text>
</comment>